<evidence type="ECO:0000256" key="1">
    <source>
        <dbReference type="ARBA" id="ARBA00001695"/>
    </source>
</evidence>
<dbReference type="AlphaFoldDB" id="W0AE68"/>
<dbReference type="SUPFAM" id="SSF51445">
    <property type="entry name" value="(Trans)glycosidases"/>
    <property type="match status" value="1"/>
</dbReference>
<dbReference type="STRING" id="1123269.NX02_22855"/>
<evidence type="ECO:0000313" key="9">
    <source>
        <dbReference type="Proteomes" id="UP000018851"/>
    </source>
</evidence>
<dbReference type="InterPro" id="IPR011683">
    <property type="entry name" value="Glyco_hydro_53"/>
</dbReference>
<feature type="region of interest" description="Disordered" evidence="7">
    <location>
        <begin position="348"/>
        <end position="386"/>
    </location>
</feature>
<evidence type="ECO:0000313" key="8">
    <source>
        <dbReference type="EMBL" id="AHE56189.1"/>
    </source>
</evidence>
<organism evidence="8 9">
    <name type="scientific">Sphingomonas sanxanigenens DSM 19645 = NX02</name>
    <dbReference type="NCBI Taxonomy" id="1123269"/>
    <lineage>
        <taxon>Bacteria</taxon>
        <taxon>Pseudomonadati</taxon>
        <taxon>Pseudomonadota</taxon>
        <taxon>Alphaproteobacteria</taxon>
        <taxon>Sphingomonadales</taxon>
        <taxon>Sphingomonadaceae</taxon>
        <taxon>Sphingomonas</taxon>
    </lineage>
</organism>
<dbReference type="RefSeq" id="WP_025294314.1">
    <property type="nucleotide sequence ID" value="NZ_CP006644.1"/>
</dbReference>
<comment type="similarity">
    <text evidence="2 6">Belongs to the glycosyl hydrolase 53 family.</text>
</comment>
<dbReference type="EMBL" id="CP006644">
    <property type="protein sequence ID" value="AHE56189.1"/>
    <property type="molecule type" value="Genomic_DNA"/>
</dbReference>
<dbReference type="GO" id="GO:0015926">
    <property type="term" value="F:glucosidase activity"/>
    <property type="evidence" value="ECO:0007669"/>
    <property type="project" value="InterPro"/>
</dbReference>
<evidence type="ECO:0000256" key="5">
    <source>
        <dbReference type="ARBA" id="ARBA00023295"/>
    </source>
</evidence>
<dbReference type="GO" id="GO:0045490">
    <property type="term" value="P:pectin catabolic process"/>
    <property type="evidence" value="ECO:0007669"/>
    <property type="project" value="TreeGrafter"/>
</dbReference>
<feature type="chain" id="PRO_5005149411" description="Arabinogalactan endo-beta-1,4-galactanase" evidence="6">
    <location>
        <begin position="28"/>
        <end position="409"/>
    </location>
</feature>
<comment type="catalytic activity">
    <reaction evidence="1 6">
        <text>The enzyme specifically hydrolyzes (1-&gt;4)-beta-D-galactosidic linkages in type I arabinogalactans.</text>
        <dbReference type="EC" id="3.2.1.89"/>
    </reaction>
</comment>
<feature type="signal peptide" evidence="6">
    <location>
        <begin position="1"/>
        <end position="27"/>
    </location>
</feature>
<name>W0AE68_9SPHN</name>
<reference evidence="8 9" key="1">
    <citation type="submission" date="2013-07" db="EMBL/GenBank/DDBJ databases">
        <title>Completed genome of Sphingomonas sanxanigenens NX02.</title>
        <authorList>
            <person name="Ma T."/>
            <person name="Huang H."/>
            <person name="Wu M."/>
            <person name="Li X."/>
            <person name="Li G."/>
        </authorList>
    </citation>
    <scope>NUCLEOTIDE SEQUENCE [LARGE SCALE GENOMIC DNA]</scope>
    <source>
        <strain evidence="8 9">NX02</strain>
    </source>
</reference>
<evidence type="ECO:0000256" key="6">
    <source>
        <dbReference type="RuleBase" id="RU361192"/>
    </source>
</evidence>
<dbReference type="Pfam" id="PF07745">
    <property type="entry name" value="Glyco_hydro_53"/>
    <property type="match status" value="1"/>
</dbReference>
<feature type="compositionally biased region" description="Low complexity" evidence="7">
    <location>
        <begin position="361"/>
        <end position="372"/>
    </location>
</feature>
<keyword evidence="6" id="KW-0732">Signal</keyword>
<sequence>MSWTIDRRTALGALAMPLVAGAAPAFAATPRNGARPGPFMIGADISWIPEDEAAGARFFADGKQKDPVLLLRDAGFNYIRLRIFVDPSAGYSKREPDKAWAGLAQTVKLGKRIKDAGMGLALSFHYSDTWADPEHQGVPAAWKDHDAPALARAVEAHTRDTLKAMRGGGAPVDMAVIGNEITFGMLWPHGRVRLSTSTGNPVTDANHRNAGAVGGFDTFALFLRSGVAGAKAAEPGILIQLHNHLGRHWPILQEWTDALIARRVEFDVIGLSCYQQRAEGDWAGSFANFVRRYPDKGLLVAEYSSRKRYLNDLVHALPGKHGWGTFIWEPTRHQEAVFDLNGRNAGGGPKPNLISQGLNSAEAPGGLAGAAPAAPPAPKTGPMGKDGDYVANPLLDLYGEMAKAYREER</sequence>
<dbReference type="eggNOG" id="COG3867">
    <property type="taxonomic scope" value="Bacteria"/>
</dbReference>
<evidence type="ECO:0000256" key="4">
    <source>
        <dbReference type="ARBA" id="ARBA00022801"/>
    </source>
</evidence>
<proteinExistence type="inferred from homology"/>
<evidence type="ECO:0000256" key="2">
    <source>
        <dbReference type="ARBA" id="ARBA00010687"/>
    </source>
</evidence>
<dbReference type="PANTHER" id="PTHR34983:SF1">
    <property type="entry name" value="ARABINOGALACTAN ENDO-BETA-1,4-GALACTANASE A"/>
    <property type="match status" value="1"/>
</dbReference>
<dbReference type="PROSITE" id="PS51318">
    <property type="entry name" value="TAT"/>
    <property type="match status" value="1"/>
</dbReference>
<dbReference type="Proteomes" id="UP000018851">
    <property type="component" value="Chromosome"/>
</dbReference>
<accession>W0AE68</accession>
<dbReference type="KEGG" id="ssan:NX02_22855"/>
<dbReference type="HOGENOM" id="CLU_011259_2_3_5"/>
<keyword evidence="4 6" id="KW-0378">Hydrolase</keyword>
<evidence type="ECO:0000256" key="7">
    <source>
        <dbReference type="SAM" id="MobiDB-lite"/>
    </source>
</evidence>
<dbReference type="Gene3D" id="3.20.20.80">
    <property type="entry name" value="Glycosidases"/>
    <property type="match status" value="1"/>
</dbReference>
<dbReference type="InterPro" id="IPR017853">
    <property type="entry name" value="GH"/>
</dbReference>
<keyword evidence="9" id="KW-1185">Reference proteome</keyword>
<dbReference type="GO" id="GO:0031218">
    <property type="term" value="F:arabinogalactan endo-1,4-beta-galactosidase activity"/>
    <property type="evidence" value="ECO:0007669"/>
    <property type="project" value="UniProtKB-EC"/>
</dbReference>
<dbReference type="InterPro" id="IPR006311">
    <property type="entry name" value="TAT_signal"/>
</dbReference>
<gene>
    <name evidence="8" type="ORF">NX02_22855</name>
</gene>
<keyword evidence="5 6" id="KW-0326">Glycosidase</keyword>
<dbReference type="PANTHER" id="PTHR34983">
    <property type="entry name" value="ARABINOGALACTAN ENDO-BETA-1,4-GALACTANASE A"/>
    <property type="match status" value="1"/>
</dbReference>
<dbReference type="PATRIC" id="fig|1123269.5.peg.4470"/>
<evidence type="ECO:0000256" key="3">
    <source>
        <dbReference type="ARBA" id="ARBA00012556"/>
    </source>
</evidence>
<protein>
    <recommendedName>
        <fullName evidence="3 6">Arabinogalactan endo-beta-1,4-galactanase</fullName>
        <ecNumber evidence="3 6">3.2.1.89</ecNumber>
    </recommendedName>
</protein>
<dbReference type="EC" id="3.2.1.89" evidence="3 6"/>